<name>A0ABN2YF57_9ACTN</name>
<evidence type="ECO:0000313" key="2">
    <source>
        <dbReference type="EMBL" id="GAA2126543.1"/>
    </source>
</evidence>
<dbReference type="SUPFAM" id="SSF56235">
    <property type="entry name" value="N-terminal nucleophile aminohydrolases (Ntn hydrolases)"/>
    <property type="match status" value="1"/>
</dbReference>
<dbReference type="InterPro" id="IPR047794">
    <property type="entry name" value="C45_proenzyme-like"/>
</dbReference>
<evidence type="ECO:0000313" key="3">
    <source>
        <dbReference type="Proteomes" id="UP001500443"/>
    </source>
</evidence>
<gene>
    <name evidence="2" type="ORF">GCM10009802_32520</name>
</gene>
<dbReference type="Gene3D" id="3.60.60.10">
    <property type="entry name" value="Penicillin V Acylase, Chain A"/>
    <property type="match status" value="1"/>
</dbReference>
<accession>A0ABN2YF57</accession>
<dbReference type="InterPro" id="IPR029055">
    <property type="entry name" value="Ntn_hydrolases_N"/>
</dbReference>
<dbReference type="Proteomes" id="UP001500443">
    <property type="component" value="Unassembled WGS sequence"/>
</dbReference>
<sequence>MREQHKTFQAIEVGDGGDGRWAAYARPLWREMADLLTAEGRTRRGADRVRALFRTHMPELVPVLERLTGQLDRPGAEVFLTHAALRPFSPSCTQIGGNGTLLRNYDLRPDQCEGAIISSCFLRPVIGMQDMLWGLQDGMNDAGLAVSLTWGGRSAYGRGFAILIVVRYLLETCDTVDEAVARLRSLPVAVPQNLTLVDAVKAVTVFVGPDIPPTTAPDACAANHQHLPVTDEQERALRTQERLRAIRAAGTDVAAMLKPPLYQSVDAQGSRTLYTAHYRPVEGRVTYYWPGESWPQSFNDFAPGSRTVTLGRAGGGARAARGDARVPPRR</sequence>
<comment type="caution">
    <text evidence="2">The sequence shown here is derived from an EMBL/GenBank/DDBJ whole genome shotgun (WGS) entry which is preliminary data.</text>
</comment>
<evidence type="ECO:0000259" key="1">
    <source>
        <dbReference type="Pfam" id="PF03417"/>
    </source>
</evidence>
<protein>
    <recommendedName>
        <fullName evidence="1">Peptidase C45 hydrolase domain-containing protein</fullName>
    </recommendedName>
</protein>
<dbReference type="RefSeq" id="WP_344290721.1">
    <property type="nucleotide sequence ID" value="NZ_BAAAPF010000097.1"/>
</dbReference>
<reference evidence="2 3" key="1">
    <citation type="journal article" date="2019" name="Int. J. Syst. Evol. Microbiol.">
        <title>The Global Catalogue of Microorganisms (GCM) 10K type strain sequencing project: providing services to taxonomists for standard genome sequencing and annotation.</title>
        <authorList>
            <consortium name="The Broad Institute Genomics Platform"/>
            <consortium name="The Broad Institute Genome Sequencing Center for Infectious Disease"/>
            <person name="Wu L."/>
            <person name="Ma J."/>
        </authorList>
    </citation>
    <scope>NUCLEOTIDE SEQUENCE [LARGE SCALE GENOMIC DNA]</scope>
    <source>
        <strain evidence="2 3">JCM 15481</strain>
    </source>
</reference>
<dbReference type="NCBIfam" id="NF040521">
    <property type="entry name" value="C45_proenzyme"/>
    <property type="match status" value="1"/>
</dbReference>
<proteinExistence type="predicted"/>
<organism evidence="2 3">
    <name type="scientific">Streptomyces synnematoformans</name>
    <dbReference type="NCBI Taxonomy" id="415721"/>
    <lineage>
        <taxon>Bacteria</taxon>
        <taxon>Bacillati</taxon>
        <taxon>Actinomycetota</taxon>
        <taxon>Actinomycetes</taxon>
        <taxon>Kitasatosporales</taxon>
        <taxon>Streptomycetaceae</taxon>
        <taxon>Streptomyces</taxon>
    </lineage>
</organism>
<feature type="domain" description="Peptidase C45 hydrolase" evidence="1">
    <location>
        <begin position="100"/>
        <end position="293"/>
    </location>
</feature>
<dbReference type="Pfam" id="PF03417">
    <property type="entry name" value="AAT"/>
    <property type="match status" value="1"/>
</dbReference>
<dbReference type="EMBL" id="BAAAPF010000097">
    <property type="protein sequence ID" value="GAA2126543.1"/>
    <property type="molecule type" value="Genomic_DNA"/>
</dbReference>
<keyword evidence="3" id="KW-1185">Reference proteome</keyword>
<dbReference type="InterPro" id="IPR005079">
    <property type="entry name" value="Peptidase_C45_hydrolase"/>
</dbReference>